<evidence type="ECO:0000313" key="2">
    <source>
        <dbReference type="Proteomes" id="UP000749559"/>
    </source>
</evidence>
<sequence>DNVDHFKVILFHMGMNHAAYIAAYLTAEPSIDFSSQNGKDCVFKTIDDNYCEILQIFLKHSPGIKDCLYESEYKITWFYSINEATALMYAAWRGKFKCVKLLNVVLV</sequence>
<name>A0A8S4N667_OWEFU</name>
<dbReference type="SUPFAM" id="SSF48403">
    <property type="entry name" value="Ankyrin repeat"/>
    <property type="match status" value="1"/>
</dbReference>
<accession>A0A8S4N667</accession>
<dbReference type="Proteomes" id="UP000749559">
    <property type="component" value="Unassembled WGS sequence"/>
</dbReference>
<reference evidence="1" key="1">
    <citation type="submission" date="2022-03" db="EMBL/GenBank/DDBJ databases">
        <authorList>
            <person name="Martin C."/>
        </authorList>
    </citation>
    <scope>NUCLEOTIDE SEQUENCE</scope>
</reference>
<dbReference type="InterPro" id="IPR036770">
    <property type="entry name" value="Ankyrin_rpt-contain_sf"/>
</dbReference>
<proteinExistence type="predicted"/>
<dbReference type="AlphaFoldDB" id="A0A8S4N667"/>
<dbReference type="EMBL" id="CAIIXF020000002">
    <property type="protein sequence ID" value="CAH1776554.1"/>
    <property type="molecule type" value="Genomic_DNA"/>
</dbReference>
<organism evidence="1 2">
    <name type="scientific">Owenia fusiformis</name>
    <name type="common">Polychaete worm</name>
    <dbReference type="NCBI Taxonomy" id="6347"/>
    <lineage>
        <taxon>Eukaryota</taxon>
        <taxon>Metazoa</taxon>
        <taxon>Spiralia</taxon>
        <taxon>Lophotrochozoa</taxon>
        <taxon>Annelida</taxon>
        <taxon>Polychaeta</taxon>
        <taxon>Sedentaria</taxon>
        <taxon>Canalipalpata</taxon>
        <taxon>Sabellida</taxon>
        <taxon>Oweniida</taxon>
        <taxon>Oweniidae</taxon>
        <taxon>Owenia</taxon>
    </lineage>
</organism>
<comment type="caution">
    <text evidence="1">The sequence shown here is derived from an EMBL/GenBank/DDBJ whole genome shotgun (WGS) entry which is preliminary data.</text>
</comment>
<protein>
    <submittedName>
        <fullName evidence="1">Uncharacterized protein</fullName>
    </submittedName>
</protein>
<evidence type="ECO:0000313" key="1">
    <source>
        <dbReference type="EMBL" id="CAH1776554.1"/>
    </source>
</evidence>
<gene>
    <name evidence="1" type="ORF">OFUS_LOCUS3718</name>
</gene>
<keyword evidence="2" id="KW-1185">Reference proteome</keyword>
<feature type="non-terminal residue" evidence="1">
    <location>
        <position position="107"/>
    </location>
</feature>